<dbReference type="SUPFAM" id="SSF51419">
    <property type="entry name" value="PLP-binding barrel"/>
    <property type="match status" value="1"/>
</dbReference>
<dbReference type="Gene3D" id="3.20.20.10">
    <property type="entry name" value="Alanine racemase"/>
    <property type="match status" value="1"/>
</dbReference>
<evidence type="ECO:0000313" key="5">
    <source>
        <dbReference type="Proteomes" id="UP001403385"/>
    </source>
</evidence>
<dbReference type="RefSeq" id="WP_346821781.1">
    <property type="nucleotide sequence ID" value="NZ_JBDKWZ010000007.1"/>
</dbReference>
<organism evidence="4 5">
    <name type="scientific">Rapidithrix thailandica</name>
    <dbReference type="NCBI Taxonomy" id="413964"/>
    <lineage>
        <taxon>Bacteria</taxon>
        <taxon>Pseudomonadati</taxon>
        <taxon>Bacteroidota</taxon>
        <taxon>Cytophagia</taxon>
        <taxon>Cytophagales</taxon>
        <taxon>Flammeovirgaceae</taxon>
        <taxon>Rapidithrix</taxon>
    </lineage>
</organism>
<evidence type="ECO:0000256" key="1">
    <source>
        <dbReference type="ARBA" id="ARBA00005323"/>
    </source>
</evidence>
<keyword evidence="4" id="KW-0413">Isomerase</keyword>
<feature type="domain" description="D-serine dehydratase-like" evidence="3">
    <location>
        <begin position="248"/>
        <end position="354"/>
    </location>
</feature>
<dbReference type="InterPro" id="IPR042208">
    <property type="entry name" value="D-ser_dehydrat-like_sf"/>
</dbReference>
<sequence length="363" mass="40829">MKLIEPTLLLDKNKCLQNIKRMLKKANQHDVRLRPHFKTAQSWEVGRWYREQGVSGITVSSLKMAEYFAKDGWTDITVAFPVNILEIGRINQLAQQIRLNLLVMNVDSVLYLADHLKKGVDIYIDIDTGYHRTGLPADDYEHIDRILACIRASDKLHFRGFLTHDGHTYQVKGKEAVNKIYQQSVSLLHGLKQKYRPQWPELEVSLGDTPSCSLVEDLSGVDEIRPGNFVFYDLMQATIGSCTAEQIAVVMACPVVTKNEATNTVVIHGGAVHFSKDFLIDEEGKPYYGQMVLLTDEGWTEPVEGYLVALSQEHGTVQLPEDVAESVQVGSVLGVLPVHSCLTADVMGHYFTLEDEKIEMMPK</sequence>
<accession>A0AAW9S566</accession>
<dbReference type="InterPro" id="IPR051466">
    <property type="entry name" value="D-amino_acid_metab_enzyme"/>
</dbReference>
<evidence type="ECO:0000256" key="2">
    <source>
        <dbReference type="ARBA" id="ARBA00023239"/>
    </source>
</evidence>
<dbReference type="Proteomes" id="UP001403385">
    <property type="component" value="Unassembled WGS sequence"/>
</dbReference>
<dbReference type="GO" id="GO:0008721">
    <property type="term" value="F:D-serine ammonia-lyase activity"/>
    <property type="evidence" value="ECO:0007669"/>
    <property type="project" value="TreeGrafter"/>
</dbReference>
<dbReference type="SMART" id="SM01119">
    <property type="entry name" value="D-ser_dehydrat"/>
    <property type="match status" value="1"/>
</dbReference>
<evidence type="ECO:0000259" key="3">
    <source>
        <dbReference type="SMART" id="SM01119"/>
    </source>
</evidence>
<dbReference type="InterPro" id="IPR029066">
    <property type="entry name" value="PLP-binding_barrel"/>
</dbReference>
<gene>
    <name evidence="4" type="ORF">AAG747_13880</name>
</gene>
<dbReference type="GO" id="GO:0036088">
    <property type="term" value="P:D-serine catabolic process"/>
    <property type="evidence" value="ECO:0007669"/>
    <property type="project" value="TreeGrafter"/>
</dbReference>
<comment type="caution">
    <text evidence="4">The sequence shown here is derived from an EMBL/GenBank/DDBJ whole genome shotgun (WGS) entry which is preliminary data.</text>
</comment>
<dbReference type="PANTHER" id="PTHR28004:SF2">
    <property type="entry name" value="D-SERINE DEHYDRATASE"/>
    <property type="match status" value="1"/>
</dbReference>
<dbReference type="GO" id="GO:0008784">
    <property type="term" value="F:alanine racemase activity"/>
    <property type="evidence" value="ECO:0007669"/>
    <property type="project" value="UniProtKB-EC"/>
</dbReference>
<dbReference type="Gene3D" id="2.40.37.20">
    <property type="entry name" value="D-serine dehydratase-like domain"/>
    <property type="match status" value="1"/>
</dbReference>
<dbReference type="EC" id="5.1.1.1" evidence="4"/>
<dbReference type="InterPro" id="IPR026956">
    <property type="entry name" value="D-ser_dehydrat-like_dom"/>
</dbReference>
<evidence type="ECO:0000313" key="4">
    <source>
        <dbReference type="EMBL" id="MEN7549008.1"/>
    </source>
</evidence>
<reference evidence="4 5" key="1">
    <citation type="submission" date="2024-04" db="EMBL/GenBank/DDBJ databases">
        <title>Novel genus in family Flammeovirgaceae.</title>
        <authorList>
            <person name="Nguyen T.H."/>
            <person name="Vuong T.Q."/>
            <person name="Le H."/>
            <person name="Kim S.-G."/>
        </authorList>
    </citation>
    <scope>NUCLEOTIDE SEQUENCE [LARGE SCALE GENOMIC DNA]</scope>
    <source>
        <strain evidence="4 5">JCM 23209</strain>
    </source>
</reference>
<keyword evidence="5" id="KW-1185">Reference proteome</keyword>
<dbReference type="Pfam" id="PF14031">
    <property type="entry name" value="D-ser_dehydrat"/>
    <property type="match status" value="1"/>
</dbReference>
<keyword evidence="2" id="KW-0456">Lyase</keyword>
<dbReference type="EMBL" id="JBDKWZ010000007">
    <property type="protein sequence ID" value="MEN7549008.1"/>
    <property type="molecule type" value="Genomic_DNA"/>
</dbReference>
<dbReference type="InterPro" id="IPR001608">
    <property type="entry name" value="Ala_racemase_N"/>
</dbReference>
<dbReference type="PANTHER" id="PTHR28004">
    <property type="entry name" value="ZGC:162816-RELATED"/>
    <property type="match status" value="1"/>
</dbReference>
<protein>
    <submittedName>
        <fullName evidence="4">Alanine racemase</fullName>
        <ecNumber evidence="4">5.1.1.1</ecNumber>
    </submittedName>
</protein>
<name>A0AAW9S566_9BACT</name>
<dbReference type="Pfam" id="PF01168">
    <property type="entry name" value="Ala_racemase_N"/>
    <property type="match status" value="1"/>
</dbReference>
<comment type="similarity">
    <text evidence="1">Belongs to the DSD1 family.</text>
</comment>
<proteinExistence type="inferred from homology"/>
<dbReference type="AlphaFoldDB" id="A0AAW9S566"/>